<sequence length="65" mass="7452">MQSVIACSHQCVTVHYNFCPVYPIAGAPVAAELENLTAEEYPNTWEWIGRIDKLRQELELCKEKN</sequence>
<name>A0A8S5RE53_9VIRU</name>
<reference evidence="1" key="1">
    <citation type="journal article" date="2021" name="Proc. Natl. Acad. Sci. U.S.A.">
        <title>A Catalog of Tens of Thousands of Viruses from Human Metagenomes Reveals Hidden Associations with Chronic Diseases.</title>
        <authorList>
            <person name="Tisza M.J."/>
            <person name="Buck C.B."/>
        </authorList>
    </citation>
    <scope>NUCLEOTIDE SEQUENCE</scope>
    <source>
        <strain evidence="1">Ctd0M1</strain>
    </source>
</reference>
<organism evidence="1">
    <name type="scientific">virus sp. ctd0M1</name>
    <dbReference type="NCBI Taxonomy" id="2827993"/>
    <lineage>
        <taxon>Viruses</taxon>
    </lineage>
</organism>
<dbReference type="EMBL" id="BK059094">
    <property type="protein sequence ID" value="DAE29435.1"/>
    <property type="molecule type" value="Genomic_DNA"/>
</dbReference>
<protein>
    <submittedName>
        <fullName evidence="1">PalH/RIM21</fullName>
    </submittedName>
</protein>
<accession>A0A8S5RE53</accession>
<proteinExistence type="predicted"/>
<evidence type="ECO:0000313" key="1">
    <source>
        <dbReference type="EMBL" id="DAE29435.1"/>
    </source>
</evidence>